<accession>A0A1V4B3F0</accession>
<evidence type="ECO:0000313" key="4">
    <source>
        <dbReference type="Proteomes" id="UP000254329"/>
    </source>
</evidence>
<keyword evidence="4" id="KW-1185">Reference proteome</keyword>
<proteinExistence type="predicted"/>
<organism evidence="2 4">
    <name type="scientific">Canicola haemoglobinophilus</name>
    <dbReference type="NCBI Taxonomy" id="733"/>
    <lineage>
        <taxon>Bacteria</taxon>
        <taxon>Pseudomonadati</taxon>
        <taxon>Pseudomonadota</taxon>
        <taxon>Gammaproteobacteria</taxon>
        <taxon>Pasteurellales</taxon>
        <taxon>Pasteurellaceae</taxon>
        <taxon>Canicola</taxon>
    </lineage>
</organism>
<dbReference type="EMBL" id="UGHF01000001">
    <property type="protein sequence ID" value="STO60346.1"/>
    <property type="molecule type" value="Genomic_DNA"/>
</dbReference>
<evidence type="ECO:0000313" key="5">
    <source>
        <dbReference type="Proteomes" id="UP000254496"/>
    </source>
</evidence>
<gene>
    <name evidence="2" type="ORF">NCTC1659_01634</name>
    <name evidence="3" type="ORF">NCTC8540_01258</name>
</gene>
<name>A0A1V4B3F0_9PAST</name>
<dbReference type="RefSeq" id="WP_078217455.1">
    <property type="nucleotide sequence ID" value="NZ_MUXZ01000004.1"/>
</dbReference>
<sequence>MQVVGFCWNFPKTTETKMRIPKNVLYEKLEANTALKQLFVEEVEEIILTNILAPRTLNINPHSEVPELNIITITLRKKELDIALIEAIDKAMPRQVIWQLQRPIEKEETEEMETCYFACYKHKMDNGKWHISNYFKSYWVLQKNAEIRPLPIATDSKSLYETMLKALLPIDANIQPQQNMAEITALLAKRTELEKKIATLRNKLAKEKQFNRKISLHHQLNELIAELEMNS</sequence>
<dbReference type="Pfam" id="PF14335">
    <property type="entry name" value="DUF4391"/>
    <property type="match status" value="1"/>
</dbReference>
<evidence type="ECO:0000256" key="1">
    <source>
        <dbReference type="SAM" id="Coils"/>
    </source>
</evidence>
<dbReference type="OrthoDB" id="9805811at2"/>
<dbReference type="Proteomes" id="UP000254329">
    <property type="component" value="Unassembled WGS sequence"/>
</dbReference>
<protein>
    <recommendedName>
        <fullName evidence="6">DUF4391 domain-containing protein</fullName>
    </recommendedName>
</protein>
<evidence type="ECO:0000313" key="2">
    <source>
        <dbReference type="EMBL" id="STO60346.1"/>
    </source>
</evidence>
<feature type="coiled-coil region" evidence="1">
    <location>
        <begin position="183"/>
        <end position="210"/>
    </location>
</feature>
<keyword evidence="1" id="KW-0175">Coiled coil</keyword>
<dbReference type="AlphaFoldDB" id="A0A1V4B3F0"/>
<evidence type="ECO:0000313" key="3">
    <source>
        <dbReference type="EMBL" id="STO68756.1"/>
    </source>
</evidence>
<reference evidence="4 5" key="1">
    <citation type="submission" date="2018-06" db="EMBL/GenBank/DDBJ databases">
        <authorList>
            <consortium name="Pathogen Informatics"/>
            <person name="Doyle S."/>
        </authorList>
    </citation>
    <scope>NUCLEOTIDE SEQUENCE [LARGE SCALE GENOMIC DNA]</scope>
    <source>
        <strain evidence="2 4">NCTC1659</strain>
        <strain evidence="3 5">NCTC8540</strain>
    </source>
</reference>
<evidence type="ECO:0008006" key="6">
    <source>
        <dbReference type="Google" id="ProtNLM"/>
    </source>
</evidence>
<dbReference type="STRING" id="733.B0186_00625"/>
<dbReference type="EMBL" id="UGHJ01000001">
    <property type="protein sequence ID" value="STO68756.1"/>
    <property type="molecule type" value="Genomic_DNA"/>
</dbReference>
<dbReference type="InterPro" id="IPR025503">
    <property type="entry name" value="DUF4391"/>
</dbReference>
<dbReference type="Proteomes" id="UP000254496">
    <property type="component" value="Unassembled WGS sequence"/>
</dbReference>